<dbReference type="RefSeq" id="WP_038089880.1">
    <property type="nucleotide sequence ID" value="NZ_JHEG04000001.1"/>
</dbReference>
<evidence type="ECO:0000256" key="1">
    <source>
        <dbReference type="SAM" id="Coils"/>
    </source>
</evidence>
<feature type="transmembrane region" description="Helical" evidence="2">
    <location>
        <begin position="598"/>
        <end position="616"/>
    </location>
</feature>
<feature type="transmembrane region" description="Helical" evidence="2">
    <location>
        <begin position="414"/>
        <end position="432"/>
    </location>
</feature>
<organism evidence="3 4">
    <name type="scientific">Tolypothrix bouteillei VB521301</name>
    <dbReference type="NCBI Taxonomy" id="1479485"/>
    <lineage>
        <taxon>Bacteria</taxon>
        <taxon>Bacillati</taxon>
        <taxon>Cyanobacteriota</taxon>
        <taxon>Cyanophyceae</taxon>
        <taxon>Nostocales</taxon>
        <taxon>Tolypothrichaceae</taxon>
        <taxon>Tolypothrix</taxon>
    </lineage>
</organism>
<keyword evidence="4" id="KW-1185">Reference proteome</keyword>
<gene>
    <name evidence="3" type="ORF">DA73_0400024755</name>
</gene>
<feature type="transmembrane region" description="Helical" evidence="2">
    <location>
        <begin position="319"/>
        <end position="345"/>
    </location>
</feature>
<reference evidence="3" key="1">
    <citation type="journal article" date="2015" name="Genome Announc.">
        <title>Draft Genome Sequence of Tolypothrix boutellei Strain VB521301.</title>
        <authorList>
            <person name="Chandrababunaidu M.M."/>
            <person name="Singh D."/>
            <person name="Sen D."/>
            <person name="Bhan S."/>
            <person name="Das S."/>
            <person name="Gupta A."/>
            <person name="Adhikary S.P."/>
            <person name="Tripathy S."/>
        </authorList>
    </citation>
    <scope>NUCLEOTIDE SEQUENCE</scope>
    <source>
        <strain evidence="3">VB521301</strain>
    </source>
</reference>
<feature type="transmembrane region" description="Helical" evidence="2">
    <location>
        <begin position="25"/>
        <end position="45"/>
    </location>
</feature>
<evidence type="ECO:0000313" key="4">
    <source>
        <dbReference type="Proteomes" id="UP000029738"/>
    </source>
</evidence>
<keyword evidence="2" id="KW-1133">Transmembrane helix</keyword>
<feature type="transmembrane region" description="Helical" evidence="2">
    <location>
        <begin position="224"/>
        <end position="247"/>
    </location>
</feature>
<feature type="transmembrane region" description="Helical" evidence="2">
    <location>
        <begin position="192"/>
        <end position="212"/>
    </location>
</feature>
<keyword evidence="2" id="KW-0472">Membrane</keyword>
<dbReference type="Proteomes" id="UP000029738">
    <property type="component" value="Unassembled WGS sequence"/>
</dbReference>
<evidence type="ECO:0000256" key="2">
    <source>
        <dbReference type="SAM" id="Phobius"/>
    </source>
</evidence>
<feature type="transmembrane region" description="Helical" evidence="2">
    <location>
        <begin position="253"/>
        <end position="271"/>
    </location>
</feature>
<feature type="transmembrane region" description="Helical" evidence="2">
    <location>
        <begin position="366"/>
        <end position="384"/>
    </location>
</feature>
<feature type="transmembrane region" description="Helical" evidence="2">
    <location>
        <begin position="139"/>
        <end position="161"/>
    </location>
</feature>
<reference evidence="3" key="2">
    <citation type="submission" date="2019-11" db="EMBL/GenBank/DDBJ databases">
        <title>Improved Assembly of Tolypothrix boutellei genome.</title>
        <authorList>
            <person name="Sarangi A.N."/>
            <person name="Mukherjee M."/>
            <person name="Ghosh S."/>
            <person name="Singh D."/>
            <person name="Das A."/>
            <person name="Kant S."/>
            <person name="Prusty A."/>
            <person name="Tripathy S."/>
        </authorList>
    </citation>
    <scope>NUCLEOTIDE SEQUENCE</scope>
    <source>
        <strain evidence="3">VB521301</strain>
    </source>
</reference>
<dbReference type="EMBL" id="JHEG04000001">
    <property type="protein sequence ID" value="KAF3888341.1"/>
    <property type="molecule type" value="Genomic_DNA"/>
</dbReference>
<feature type="transmembrane region" description="Helical" evidence="2">
    <location>
        <begin position="517"/>
        <end position="535"/>
    </location>
</feature>
<accession>A0A8S9T706</accession>
<feature type="coiled-coil region" evidence="1">
    <location>
        <begin position="93"/>
        <end position="120"/>
    </location>
</feature>
<proteinExistence type="predicted"/>
<dbReference type="AlphaFoldDB" id="A0A8S9T706"/>
<protein>
    <submittedName>
        <fullName evidence="3">ABC transporter permease</fullName>
    </submittedName>
</protein>
<feature type="transmembrane region" description="Helical" evidence="2">
    <location>
        <begin position="547"/>
        <end position="570"/>
    </location>
</feature>
<comment type="caution">
    <text evidence="3">The sequence shown here is derived from an EMBL/GenBank/DDBJ whole genome shotgun (WGS) entry which is preliminary data.</text>
</comment>
<name>A0A8S9T706_9CYAN</name>
<feature type="transmembrane region" description="Helical" evidence="2">
    <location>
        <begin position="477"/>
        <end position="497"/>
    </location>
</feature>
<keyword evidence="1" id="KW-0175">Coiled coil</keyword>
<sequence length="634" mass="73481">MNDLISKLGDWNPQFFREIKGRLKGFHVAIAIGISLLGQIVLFLYQLRELPNELYSQEGKYCFLRPEVIEKRRPLNRQLDILYQEINKYSSNNPSGKSKIAELQSQIDRLQQKITDISSQYCPIDQLNMQMWWRDHWQYIFSTLTIVFIFTLLVAGSYLLIDNLAKEERRGTLNFIRLSPQPATSVLIGKMLGVPILVYLFIIAALPFHLFAGRSANIATSHIFSFWIVTIACCIFFYSAALLFGLYCRWFSFQPWLGSGAVLLFLIITMQSIWGNPYVSYSAIWFQLFSPIDITAYLFPNLFLQRYKWELLENLQFFYLPVGNSLLGLVSVHLLNYGFWIYFLWQGIIRCFRNSNTSLLSKSHSYFLVACTQVLLWGFTLQYGKNYSESCMPGIPGNSCEMSYDVNDQISDNFPWILVFNVVLFFGLLATLTPHRQTVQDWARYRHQNISGDRSVKNNFWLNDLIWGEKSPIPVSAFIYLAIATTPVTIWILLLPIFNNKNRSSSIWMNQIDRFNALLGVVMLITIMMICAAIVQRAFLMKTKYRFLWAFVILVALFFLLPIALEILYLKPSTYPTLWLFSTWPWVSLEYSSTPTVFIAWLAELAVLGLLVWQLVKHVKILGESTTKVLLVKD</sequence>
<evidence type="ECO:0000313" key="3">
    <source>
        <dbReference type="EMBL" id="KAF3888341.1"/>
    </source>
</evidence>
<keyword evidence="2" id="KW-0812">Transmembrane</keyword>